<feature type="domain" description="Amidohydrolase-related" evidence="2">
    <location>
        <begin position="16"/>
        <end position="316"/>
    </location>
</feature>
<dbReference type="Proteomes" id="UP000019491">
    <property type="component" value="Unassembled WGS sequence"/>
</dbReference>
<dbReference type="SUPFAM" id="SSF51556">
    <property type="entry name" value="Metallo-dependent hydrolases"/>
    <property type="match status" value="1"/>
</dbReference>
<dbReference type="Gene3D" id="3.20.20.140">
    <property type="entry name" value="Metal-dependent hydrolases"/>
    <property type="match status" value="1"/>
</dbReference>
<gene>
    <name evidence="3" type="ORF">RW1_009_00220</name>
</gene>
<evidence type="ECO:0000259" key="2">
    <source>
        <dbReference type="Pfam" id="PF04909"/>
    </source>
</evidence>
<dbReference type="InterPro" id="IPR032466">
    <property type="entry name" value="Metal_Hydrolase"/>
</dbReference>
<dbReference type="PANTHER" id="PTHR43569">
    <property type="entry name" value="AMIDOHYDROLASE"/>
    <property type="match status" value="1"/>
</dbReference>
<proteinExistence type="inferred from homology"/>
<evidence type="ECO:0000256" key="1">
    <source>
        <dbReference type="ARBA" id="ARBA00038310"/>
    </source>
</evidence>
<organism evidence="3 4">
    <name type="scientific">Rhodococcus wratislaviensis NBRC 100605</name>
    <dbReference type="NCBI Taxonomy" id="1219028"/>
    <lineage>
        <taxon>Bacteria</taxon>
        <taxon>Bacillati</taxon>
        <taxon>Actinomycetota</taxon>
        <taxon>Actinomycetes</taxon>
        <taxon>Mycobacteriales</taxon>
        <taxon>Nocardiaceae</taxon>
        <taxon>Rhodococcus</taxon>
    </lineage>
</organism>
<reference evidence="3 4" key="1">
    <citation type="submission" date="2014-02" db="EMBL/GenBank/DDBJ databases">
        <title>Whole genome shotgun sequence of Rhodococcus wratislaviensis NBRC 100605.</title>
        <authorList>
            <person name="Hosoyama A."/>
            <person name="Tsuchikane K."/>
            <person name="Yoshida I."/>
            <person name="Ohji S."/>
            <person name="Ichikawa N."/>
            <person name="Yamazoe A."/>
            <person name="Fujita N."/>
        </authorList>
    </citation>
    <scope>NUCLEOTIDE SEQUENCE [LARGE SCALE GENOMIC DNA]</scope>
    <source>
        <strain evidence="3 4">NBRC 100605</strain>
    </source>
</reference>
<comment type="caution">
    <text evidence="3">The sequence shown here is derived from an EMBL/GenBank/DDBJ whole genome shotgun (WGS) entry which is preliminary data.</text>
</comment>
<dbReference type="PANTHER" id="PTHR43569:SF1">
    <property type="entry name" value="BLL3371 PROTEIN"/>
    <property type="match status" value="1"/>
</dbReference>
<dbReference type="InterPro" id="IPR052350">
    <property type="entry name" value="Metallo-dep_Lactonases"/>
</dbReference>
<dbReference type="Pfam" id="PF04909">
    <property type="entry name" value="Amidohydro_2"/>
    <property type="match status" value="1"/>
</dbReference>
<comment type="similarity">
    <text evidence="1">Belongs to the metallo-dependent hydrolases superfamily.</text>
</comment>
<dbReference type="InterPro" id="IPR006680">
    <property type="entry name" value="Amidohydro-rel"/>
</dbReference>
<keyword evidence="4" id="KW-1185">Reference proteome</keyword>
<dbReference type="OrthoDB" id="5450317at2"/>
<dbReference type="EMBL" id="BAWF01000009">
    <property type="protein sequence ID" value="GAF43598.1"/>
    <property type="molecule type" value="Genomic_DNA"/>
</dbReference>
<name>X0PMC0_RHOWR</name>
<accession>X0PMC0</accession>
<dbReference type="RefSeq" id="WP_037228495.1">
    <property type="nucleotide sequence ID" value="NZ_BAWF01000009.1"/>
</dbReference>
<protein>
    <recommendedName>
        <fullName evidence="2">Amidohydrolase-related domain-containing protein</fullName>
    </recommendedName>
</protein>
<dbReference type="AlphaFoldDB" id="X0PMC0"/>
<evidence type="ECO:0000313" key="3">
    <source>
        <dbReference type="EMBL" id="GAF43598.1"/>
    </source>
</evidence>
<dbReference type="GO" id="GO:0016787">
    <property type="term" value="F:hydrolase activity"/>
    <property type="evidence" value="ECO:0007669"/>
    <property type="project" value="InterPro"/>
</dbReference>
<sequence>MESIVEEVLDADLPICDAHHHLWDTPNHRYLLDELRADVRAGHNVVNTVYVECRWGYRTSGPESFRPVGETDFVVRADPKGLVAGIVGFADLTKPDVDDVLAAHIEAGRGRFRGIRHVCAWDEDPTIRTSYTNPSPTLLADPTFRAGIAALGRAGLSFDAWVYHPQLSDLAELARACPEVTIVVDHLGGPLGIGPYAGRRNEVLDVWRLGMEKLAKTENVVLKLGGIGMAMYGLGWHKQSKPPTSEDLARAWRDEYRWCIERFGPERCMFESNFPVDSTSCSYLVLWNSFKRIVADGSAADKAALFHDTAVRTYGLSRS</sequence>
<evidence type="ECO:0000313" key="4">
    <source>
        <dbReference type="Proteomes" id="UP000019491"/>
    </source>
</evidence>